<protein>
    <submittedName>
        <fullName evidence="4">Fumarylacetoacetate hydrolase family protein</fullName>
    </submittedName>
</protein>
<dbReference type="GO" id="GO:0016787">
    <property type="term" value="F:hydrolase activity"/>
    <property type="evidence" value="ECO:0007669"/>
    <property type="project" value="UniProtKB-KW"/>
</dbReference>
<comment type="caution">
    <text evidence="4">The sequence shown here is derived from an EMBL/GenBank/DDBJ whole genome shotgun (WGS) entry which is preliminary data.</text>
</comment>
<name>A0ABP7CL06_9MICC</name>
<feature type="domain" description="Fumarylacetoacetase-like C-terminal" evidence="3">
    <location>
        <begin position="68"/>
        <end position="269"/>
    </location>
</feature>
<dbReference type="PANTHER" id="PTHR42796:SF4">
    <property type="entry name" value="FUMARYLACETOACETATE HYDROLASE DOMAIN-CONTAINING PROTEIN 2A"/>
    <property type="match status" value="1"/>
</dbReference>
<comment type="similarity">
    <text evidence="1">Belongs to the FAH family.</text>
</comment>
<evidence type="ECO:0000259" key="3">
    <source>
        <dbReference type="Pfam" id="PF01557"/>
    </source>
</evidence>
<evidence type="ECO:0000256" key="2">
    <source>
        <dbReference type="ARBA" id="ARBA00022723"/>
    </source>
</evidence>
<evidence type="ECO:0000256" key="1">
    <source>
        <dbReference type="ARBA" id="ARBA00010211"/>
    </source>
</evidence>
<keyword evidence="5" id="KW-1185">Reference proteome</keyword>
<reference evidence="5" key="1">
    <citation type="journal article" date="2019" name="Int. J. Syst. Evol. Microbiol.">
        <title>The Global Catalogue of Microorganisms (GCM) 10K type strain sequencing project: providing services to taxonomists for standard genome sequencing and annotation.</title>
        <authorList>
            <consortium name="The Broad Institute Genomics Platform"/>
            <consortium name="The Broad Institute Genome Sequencing Center for Infectious Disease"/>
            <person name="Wu L."/>
            <person name="Ma J."/>
        </authorList>
    </citation>
    <scope>NUCLEOTIDE SEQUENCE [LARGE SCALE GENOMIC DNA]</scope>
    <source>
        <strain evidence="5">JCM 30742</strain>
    </source>
</reference>
<sequence length="278" mass="30028">MRLTTLRTPAGTVAVRQDGDTYTEIDGFADVAELLRDPEWKARAAAAAGATHPVDGAELASVVTTPGKIVCVGLNYRKHILEMGRDLPQYPTLFSKYPETLIGPNDEIELPAEDEAIDWEAELAVIVGKSGRRIPQEEAAGHIAGYSICNDISMRTWQFRTKEWLQGKNWEKSTPLGPVLVTGDEWTPGGTIRTVLDGKVMQEASTGDLLFDPEFLVSYVSTMITLNPGDVIITGTPGGVGRARTPEVYITDGQTVETSIEGIGTLRNRAVATVSATV</sequence>
<dbReference type="EMBL" id="BAABEO010000020">
    <property type="protein sequence ID" value="GAA3691547.1"/>
    <property type="molecule type" value="Genomic_DNA"/>
</dbReference>
<dbReference type="SUPFAM" id="SSF56529">
    <property type="entry name" value="FAH"/>
    <property type="match status" value="1"/>
</dbReference>
<accession>A0ABP7CL06</accession>
<dbReference type="InterPro" id="IPR011234">
    <property type="entry name" value="Fumarylacetoacetase-like_C"/>
</dbReference>
<gene>
    <name evidence="4" type="ORF">GCM10023081_31260</name>
</gene>
<keyword evidence="4" id="KW-0378">Hydrolase</keyword>
<dbReference type="Gene3D" id="3.90.850.10">
    <property type="entry name" value="Fumarylacetoacetase-like, C-terminal domain"/>
    <property type="match status" value="1"/>
</dbReference>
<organism evidence="4 5">
    <name type="scientific">Arthrobacter ginkgonis</name>
    <dbReference type="NCBI Taxonomy" id="1630594"/>
    <lineage>
        <taxon>Bacteria</taxon>
        <taxon>Bacillati</taxon>
        <taxon>Actinomycetota</taxon>
        <taxon>Actinomycetes</taxon>
        <taxon>Micrococcales</taxon>
        <taxon>Micrococcaceae</taxon>
        <taxon>Arthrobacter</taxon>
    </lineage>
</organism>
<dbReference type="InterPro" id="IPR051121">
    <property type="entry name" value="FAH"/>
</dbReference>
<proteinExistence type="inferred from homology"/>
<evidence type="ECO:0000313" key="4">
    <source>
        <dbReference type="EMBL" id="GAA3691547.1"/>
    </source>
</evidence>
<dbReference type="InterPro" id="IPR036663">
    <property type="entry name" value="Fumarylacetoacetase_C_sf"/>
</dbReference>
<keyword evidence="2" id="KW-0479">Metal-binding</keyword>
<dbReference type="PANTHER" id="PTHR42796">
    <property type="entry name" value="FUMARYLACETOACETATE HYDROLASE DOMAIN-CONTAINING PROTEIN 2A-RELATED"/>
    <property type="match status" value="1"/>
</dbReference>
<dbReference type="Pfam" id="PF01557">
    <property type="entry name" value="FAA_hydrolase"/>
    <property type="match status" value="1"/>
</dbReference>
<evidence type="ECO:0000313" key="5">
    <source>
        <dbReference type="Proteomes" id="UP001500752"/>
    </source>
</evidence>
<dbReference type="Proteomes" id="UP001500752">
    <property type="component" value="Unassembled WGS sequence"/>
</dbReference>
<dbReference type="RefSeq" id="WP_345152150.1">
    <property type="nucleotide sequence ID" value="NZ_BAABEO010000020.1"/>
</dbReference>